<keyword evidence="3" id="KW-1185">Reference proteome</keyword>
<proteinExistence type="predicted"/>
<dbReference type="EMBL" id="JAGKQH010000013">
    <property type="protein sequence ID" value="KAG6583870.1"/>
    <property type="molecule type" value="Genomic_DNA"/>
</dbReference>
<comment type="caution">
    <text evidence="2">The sequence shown here is derived from an EMBL/GenBank/DDBJ whole genome shotgun (WGS) entry which is preliminary data.</text>
</comment>
<evidence type="ECO:0000313" key="3">
    <source>
        <dbReference type="Proteomes" id="UP000685013"/>
    </source>
</evidence>
<accession>A0AAV6MLX4</accession>
<evidence type="ECO:0000313" key="2">
    <source>
        <dbReference type="EMBL" id="KAG6583870.1"/>
    </source>
</evidence>
<organism evidence="2 3">
    <name type="scientific">Cucurbita argyrosperma subsp. sororia</name>
    <dbReference type="NCBI Taxonomy" id="37648"/>
    <lineage>
        <taxon>Eukaryota</taxon>
        <taxon>Viridiplantae</taxon>
        <taxon>Streptophyta</taxon>
        <taxon>Embryophyta</taxon>
        <taxon>Tracheophyta</taxon>
        <taxon>Spermatophyta</taxon>
        <taxon>Magnoliopsida</taxon>
        <taxon>eudicotyledons</taxon>
        <taxon>Gunneridae</taxon>
        <taxon>Pentapetalae</taxon>
        <taxon>rosids</taxon>
        <taxon>fabids</taxon>
        <taxon>Cucurbitales</taxon>
        <taxon>Cucurbitaceae</taxon>
        <taxon>Cucurbiteae</taxon>
        <taxon>Cucurbita</taxon>
    </lineage>
</organism>
<feature type="non-terminal residue" evidence="2">
    <location>
        <position position="1"/>
    </location>
</feature>
<reference evidence="2 3" key="1">
    <citation type="journal article" date="2021" name="Hortic Res">
        <title>The domestication of Cucurbita argyrosperma as revealed by the genome of its wild relative.</title>
        <authorList>
            <person name="Barrera-Redondo J."/>
            <person name="Sanchez-de la Vega G."/>
            <person name="Aguirre-Liguori J.A."/>
            <person name="Castellanos-Morales G."/>
            <person name="Gutierrez-Guerrero Y.T."/>
            <person name="Aguirre-Dugua X."/>
            <person name="Aguirre-Planter E."/>
            <person name="Tenaillon M.I."/>
            <person name="Lira-Saade R."/>
            <person name="Eguiarte L.E."/>
        </authorList>
    </citation>
    <scope>NUCLEOTIDE SEQUENCE [LARGE SCALE GENOMIC DNA]</scope>
    <source>
        <strain evidence="2">JBR-2021</strain>
    </source>
</reference>
<name>A0AAV6MLX4_9ROSI</name>
<gene>
    <name evidence="2" type="ORF">SDJN03_19802</name>
</gene>
<protein>
    <submittedName>
        <fullName evidence="2">Uncharacterized protein</fullName>
    </submittedName>
</protein>
<evidence type="ECO:0000256" key="1">
    <source>
        <dbReference type="SAM" id="MobiDB-lite"/>
    </source>
</evidence>
<dbReference type="AlphaFoldDB" id="A0AAV6MLX4"/>
<dbReference type="Proteomes" id="UP000685013">
    <property type="component" value="Chromosome 13"/>
</dbReference>
<feature type="region of interest" description="Disordered" evidence="1">
    <location>
        <begin position="64"/>
        <end position="85"/>
    </location>
</feature>
<sequence length="108" mass="12065">MSCKLYSNRNLVTTLESSTEAGFATKQSGFGPHPKLQISANASPKISPIFNLQLEEKPSRLRFTKPKSRPRDYRFSKGSRTGITTELKIQKRQGTTRSSGKNMKACDI</sequence>